<protein>
    <submittedName>
        <fullName evidence="1">Uncharacterized protein</fullName>
    </submittedName>
</protein>
<comment type="caution">
    <text evidence="1">The sequence shown here is derived from an EMBL/GenBank/DDBJ whole genome shotgun (WGS) entry which is preliminary data.</text>
</comment>
<proteinExistence type="predicted"/>
<reference evidence="1" key="1">
    <citation type="submission" date="2021-12" db="EMBL/GenBank/DDBJ databases">
        <title>Convergent genome expansion in fungi linked to evolution of root-endophyte symbiosis.</title>
        <authorList>
            <consortium name="DOE Joint Genome Institute"/>
            <person name="Ke Y.-H."/>
            <person name="Bonito G."/>
            <person name="Liao H.-L."/>
            <person name="Looney B."/>
            <person name="Rojas-Flechas A."/>
            <person name="Nash J."/>
            <person name="Hameed K."/>
            <person name="Schadt C."/>
            <person name="Martin F."/>
            <person name="Crous P.W."/>
            <person name="Miettinen O."/>
            <person name="Magnuson J.K."/>
            <person name="Labbe J."/>
            <person name="Jacobson D."/>
            <person name="Doktycz M.J."/>
            <person name="Veneault-Fourrey C."/>
            <person name="Kuo A."/>
            <person name="Mondo S."/>
            <person name="Calhoun S."/>
            <person name="Riley R."/>
            <person name="Ohm R."/>
            <person name="LaButti K."/>
            <person name="Andreopoulos B."/>
            <person name="Pangilinan J."/>
            <person name="Nolan M."/>
            <person name="Tritt A."/>
            <person name="Clum A."/>
            <person name="Lipzen A."/>
            <person name="Daum C."/>
            <person name="Barry K."/>
            <person name="Grigoriev I.V."/>
            <person name="Vilgalys R."/>
        </authorList>
    </citation>
    <scope>NUCLEOTIDE SEQUENCE</scope>
    <source>
        <strain evidence="1">PMI_201</strain>
    </source>
</reference>
<dbReference type="Proteomes" id="UP001201262">
    <property type="component" value="Unassembled WGS sequence"/>
</dbReference>
<name>A0AAD4PRT8_9EURO</name>
<evidence type="ECO:0000313" key="2">
    <source>
        <dbReference type="Proteomes" id="UP001201262"/>
    </source>
</evidence>
<dbReference type="RefSeq" id="XP_046066083.1">
    <property type="nucleotide sequence ID" value="XM_046217391.1"/>
</dbReference>
<dbReference type="GeneID" id="70247678"/>
<accession>A0AAD4PRT8</accession>
<keyword evidence="2" id="KW-1185">Reference proteome</keyword>
<organism evidence="1 2">
    <name type="scientific">Talaromyces proteolyticus</name>
    <dbReference type="NCBI Taxonomy" id="1131652"/>
    <lineage>
        <taxon>Eukaryota</taxon>
        <taxon>Fungi</taxon>
        <taxon>Dikarya</taxon>
        <taxon>Ascomycota</taxon>
        <taxon>Pezizomycotina</taxon>
        <taxon>Eurotiomycetes</taxon>
        <taxon>Eurotiomycetidae</taxon>
        <taxon>Eurotiales</taxon>
        <taxon>Trichocomaceae</taxon>
        <taxon>Talaromyces</taxon>
        <taxon>Talaromyces sect. Bacilispori</taxon>
    </lineage>
</organism>
<dbReference type="EMBL" id="JAJTJA010000014">
    <property type="protein sequence ID" value="KAH8689800.1"/>
    <property type="molecule type" value="Genomic_DNA"/>
</dbReference>
<gene>
    <name evidence="1" type="ORF">BGW36DRAFT_389768</name>
</gene>
<evidence type="ECO:0000313" key="1">
    <source>
        <dbReference type="EMBL" id="KAH8689800.1"/>
    </source>
</evidence>
<dbReference type="AlphaFoldDB" id="A0AAD4PRT8"/>
<sequence>MGGLILLGLLCSCIGSLNEYSLRKKRLGVYLITFLFPGLSSRSFIYLGLNLTVLRLTDITPQRVSRVGRGVQCIVVRSYAKRMMIINV</sequence>